<protein>
    <submittedName>
        <fullName evidence="1">Uncharacterized protein</fullName>
    </submittedName>
</protein>
<dbReference type="OrthoDB" id="5823771at2759"/>
<gene>
    <name evidence="1" type="ORF">E2C01_049621</name>
</gene>
<comment type="caution">
    <text evidence="1">The sequence shown here is derived from an EMBL/GenBank/DDBJ whole genome shotgun (WGS) entry which is preliminary data.</text>
</comment>
<reference evidence="1 2" key="1">
    <citation type="submission" date="2019-05" db="EMBL/GenBank/DDBJ databases">
        <title>Another draft genome of Portunus trituberculatus and its Hox gene families provides insights of decapod evolution.</title>
        <authorList>
            <person name="Jeong J.-H."/>
            <person name="Song I."/>
            <person name="Kim S."/>
            <person name="Choi T."/>
            <person name="Kim D."/>
            <person name="Ryu S."/>
            <person name="Kim W."/>
        </authorList>
    </citation>
    <scope>NUCLEOTIDE SEQUENCE [LARGE SCALE GENOMIC DNA]</scope>
    <source>
        <tissue evidence="1">Muscle</tissue>
    </source>
</reference>
<sequence length="84" mass="9339">MHTTSPIPLLSISLPFFLSVLPPHRQSFHRHHQRALHHTLDEGDMTKTPEESVCSVEGPSVLSVYADGPSDIGTPSILHRSYKL</sequence>
<organism evidence="1 2">
    <name type="scientific">Portunus trituberculatus</name>
    <name type="common">Swimming crab</name>
    <name type="synonym">Neptunus trituberculatus</name>
    <dbReference type="NCBI Taxonomy" id="210409"/>
    <lineage>
        <taxon>Eukaryota</taxon>
        <taxon>Metazoa</taxon>
        <taxon>Ecdysozoa</taxon>
        <taxon>Arthropoda</taxon>
        <taxon>Crustacea</taxon>
        <taxon>Multicrustacea</taxon>
        <taxon>Malacostraca</taxon>
        <taxon>Eumalacostraca</taxon>
        <taxon>Eucarida</taxon>
        <taxon>Decapoda</taxon>
        <taxon>Pleocyemata</taxon>
        <taxon>Brachyura</taxon>
        <taxon>Eubrachyura</taxon>
        <taxon>Portunoidea</taxon>
        <taxon>Portunidae</taxon>
        <taxon>Portuninae</taxon>
        <taxon>Portunus</taxon>
    </lineage>
</organism>
<evidence type="ECO:0000313" key="2">
    <source>
        <dbReference type="Proteomes" id="UP000324222"/>
    </source>
</evidence>
<dbReference type="EMBL" id="VSRR010013362">
    <property type="protein sequence ID" value="MPC55677.1"/>
    <property type="molecule type" value="Genomic_DNA"/>
</dbReference>
<accession>A0A5B7GED3</accession>
<keyword evidence="2" id="KW-1185">Reference proteome</keyword>
<dbReference type="AlphaFoldDB" id="A0A5B7GED3"/>
<name>A0A5B7GED3_PORTR</name>
<proteinExistence type="predicted"/>
<evidence type="ECO:0000313" key="1">
    <source>
        <dbReference type="EMBL" id="MPC55677.1"/>
    </source>
</evidence>
<dbReference type="Proteomes" id="UP000324222">
    <property type="component" value="Unassembled WGS sequence"/>
</dbReference>